<gene>
    <name evidence="1" type="ORF">NSA23_13300</name>
</gene>
<dbReference type="Proteomes" id="UP001142078">
    <property type="component" value="Unassembled WGS sequence"/>
</dbReference>
<reference evidence="1" key="1">
    <citation type="submission" date="2022-07" db="EMBL/GenBank/DDBJ databases">
        <title>Enhanced cultured diversity of the mouse gut microbiota enables custom-made synthetic communities.</title>
        <authorList>
            <person name="Afrizal A."/>
        </authorList>
    </citation>
    <scope>NUCLEOTIDE SEQUENCE</scope>
    <source>
        <strain evidence="1">DSM 29482</strain>
    </source>
</reference>
<accession>A0A9X2MK47</accession>
<organism evidence="1 2">
    <name type="scientific">Anaerosalibacter massiliensis</name>
    <dbReference type="NCBI Taxonomy" id="1347392"/>
    <lineage>
        <taxon>Bacteria</taxon>
        <taxon>Bacillati</taxon>
        <taxon>Bacillota</taxon>
        <taxon>Tissierellia</taxon>
        <taxon>Tissierellales</taxon>
        <taxon>Sporanaerobacteraceae</taxon>
        <taxon>Anaerosalibacter</taxon>
    </lineage>
</organism>
<proteinExistence type="predicted"/>
<dbReference type="OrthoDB" id="1957986at2"/>
<sequence>MDSTYNIPYPELYYRIYPKVINTISKNIKEVPIEENISQEEIDAMINEVCEEMIKECPEIAQDPMERRNRSSRYRNSQRIYYGRGRFLRDIVSIILISELLRRRYPWKYRYGAGYNYGPGNGYGLWY</sequence>
<evidence type="ECO:0000313" key="1">
    <source>
        <dbReference type="EMBL" id="MCR2045079.1"/>
    </source>
</evidence>
<dbReference type="RefSeq" id="WP_042682635.1">
    <property type="nucleotide sequence ID" value="NZ_CABKTM010000049.1"/>
</dbReference>
<protein>
    <submittedName>
        <fullName evidence="1">Uncharacterized protein</fullName>
    </submittedName>
</protein>
<dbReference type="AlphaFoldDB" id="A0A9X2MK47"/>
<name>A0A9X2MK47_9FIRM</name>
<evidence type="ECO:0000313" key="2">
    <source>
        <dbReference type="Proteomes" id="UP001142078"/>
    </source>
</evidence>
<dbReference type="EMBL" id="JANJZL010000011">
    <property type="protein sequence ID" value="MCR2045079.1"/>
    <property type="molecule type" value="Genomic_DNA"/>
</dbReference>
<keyword evidence="2" id="KW-1185">Reference proteome</keyword>
<comment type="caution">
    <text evidence="1">The sequence shown here is derived from an EMBL/GenBank/DDBJ whole genome shotgun (WGS) entry which is preliminary data.</text>
</comment>